<sequence length="49" mass="5749">MPKTCQLTKGKLKVKTEKLKDSFQIDYISYVKHSLTYSLICVPTKKWVE</sequence>
<proteinExistence type="predicted"/>
<evidence type="ECO:0000313" key="1">
    <source>
        <dbReference type="EMBL" id="EAY29194.1"/>
    </source>
</evidence>
<organism evidence="1 2">
    <name type="scientific">Microscilla marina ATCC 23134</name>
    <dbReference type="NCBI Taxonomy" id="313606"/>
    <lineage>
        <taxon>Bacteria</taxon>
        <taxon>Pseudomonadati</taxon>
        <taxon>Bacteroidota</taxon>
        <taxon>Cytophagia</taxon>
        <taxon>Cytophagales</taxon>
        <taxon>Microscillaceae</taxon>
        <taxon>Microscilla</taxon>
    </lineage>
</organism>
<name>A1ZKG8_MICM2</name>
<protein>
    <submittedName>
        <fullName evidence="1">Uncharacterized protein</fullName>
    </submittedName>
</protein>
<dbReference type="Proteomes" id="UP000004095">
    <property type="component" value="Unassembled WGS sequence"/>
</dbReference>
<accession>A1ZKG8</accession>
<reference evidence="1 2" key="1">
    <citation type="submission" date="2007-01" db="EMBL/GenBank/DDBJ databases">
        <authorList>
            <person name="Haygood M."/>
            <person name="Podell S."/>
            <person name="Anderson C."/>
            <person name="Hopkinson B."/>
            <person name="Roe K."/>
            <person name="Barbeau K."/>
            <person name="Gaasterland T."/>
            <person name="Ferriera S."/>
            <person name="Johnson J."/>
            <person name="Kravitz S."/>
            <person name="Beeson K."/>
            <person name="Sutton G."/>
            <person name="Rogers Y.-H."/>
            <person name="Friedman R."/>
            <person name="Frazier M."/>
            <person name="Venter J.C."/>
        </authorList>
    </citation>
    <scope>NUCLEOTIDE SEQUENCE [LARGE SCALE GENOMIC DNA]</scope>
    <source>
        <strain evidence="1 2">ATCC 23134</strain>
    </source>
</reference>
<keyword evidence="2" id="KW-1185">Reference proteome</keyword>
<comment type="caution">
    <text evidence="1">The sequence shown here is derived from an EMBL/GenBank/DDBJ whole genome shotgun (WGS) entry which is preliminary data.</text>
</comment>
<dbReference type="EMBL" id="AAWS01000012">
    <property type="protein sequence ID" value="EAY29194.1"/>
    <property type="molecule type" value="Genomic_DNA"/>
</dbReference>
<evidence type="ECO:0000313" key="2">
    <source>
        <dbReference type="Proteomes" id="UP000004095"/>
    </source>
</evidence>
<gene>
    <name evidence="1" type="ORF">M23134_02385</name>
</gene>
<dbReference type="AlphaFoldDB" id="A1ZKG8"/>